<comment type="subunit">
    <text evidence="1">Component of the RNA polymerase III (Pol III) complex consisting of 17 subunits.</text>
</comment>
<comment type="function">
    <text evidence="1">DNA-dependent RNA polymerase catalyzes the transcription of DNA into RNA using the four ribonucleoside triphosphates as substrates. Specific core component of RNA polymerase III which synthesizes small RNAs, such as 5S rRNA and tRNAs.</text>
</comment>
<dbReference type="GO" id="GO:0003697">
    <property type="term" value="F:single-stranded DNA binding"/>
    <property type="evidence" value="ECO:0007669"/>
    <property type="project" value="UniProtKB-UniRule"/>
</dbReference>
<name>A0A3B0MZ25_THEAN</name>
<keyword evidence="1" id="KW-0539">Nucleus</keyword>
<dbReference type="InterPro" id="IPR039748">
    <property type="entry name" value="RPC3"/>
</dbReference>
<comment type="similarity">
    <text evidence="1">Belongs to the eukaryotic RPC3/POLR3C RNA polymerase subunit family.</text>
</comment>
<accession>A0A3B0MZ25</accession>
<comment type="subcellular location">
    <subcellularLocation>
        <location evidence="1">Nucleus</location>
    </subcellularLocation>
</comment>
<dbReference type="EMBL" id="UIVT01000004">
    <property type="protein sequence ID" value="SVP94226.1"/>
    <property type="molecule type" value="Genomic_DNA"/>
</dbReference>
<dbReference type="AlphaFoldDB" id="A0A3B0MZ25"/>
<dbReference type="Gene3D" id="1.10.10.10">
    <property type="entry name" value="Winged helix-like DNA-binding domain superfamily/Winged helix DNA-binding domain"/>
    <property type="match status" value="3"/>
</dbReference>
<keyword evidence="1" id="KW-0240">DNA-directed RNA polymerase</keyword>
<dbReference type="PANTHER" id="PTHR12949">
    <property type="entry name" value="RNA POLYMERASE III DNA DIRECTED -RELATED"/>
    <property type="match status" value="1"/>
</dbReference>
<dbReference type="PANTHER" id="PTHR12949:SF0">
    <property type="entry name" value="DNA-DIRECTED RNA POLYMERASE III SUBUNIT RPC3"/>
    <property type="match status" value="1"/>
</dbReference>
<evidence type="ECO:0000313" key="4">
    <source>
        <dbReference type="EMBL" id="SVP94974.1"/>
    </source>
</evidence>
<evidence type="ECO:0000259" key="2">
    <source>
        <dbReference type="Pfam" id="PF08221"/>
    </source>
</evidence>
<protein>
    <recommendedName>
        <fullName evidence="1">DNA-directed RNA polymerase III subunit RPC3</fullName>
        <shortName evidence="1">RNA polymerase III subunit C3</shortName>
    </recommendedName>
</protein>
<proteinExistence type="inferred from homology"/>
<keyword evidence="1" id="KW-0804">Transcription</keyword>
<organism evidence="4">
    <name type="scientific">Theileria annulata</name>
    <dbReference type="NCBI Taxonomy" id="5874"/>
    <lineage>
        <taxon>Eukaryota</taxon>
        <taxon>Sar</taxon>
        <taxon>Alveolata</taxon>
        <taxon>Apicomplexa</taxon>
        <taxon>Aconoidasida</taxon>
        <taxon>Piroplasmida</taxon>
        <taxon>Theileriidae</taxon>
        <taxon>Theileria</taxon>
    </lineage>
</organism>
<feature type="domain" description="RNA polymerase III subunit RPC82-related helix-turn-helix" evidence="2">
    <location>
        <begin position="8"/>
        <end position="66"/>
    </location>
</feature>
<dbReference type="EMBL" id="UIVS01000004">
    <property type="protein sequence ID" value="SVP94974.1"/>
    <property type="molecule type" value="Genomic_DNA"/>
</dbReference>
<dbReference type="InterPro" id="IPR013197">
    <property type="entry name" value="RNA_pol_III_RPC82-rel_HTH"/>
</dbReference>
<gene>
    <name evidence="3" type="ORF">TAT_000322800</name>
    <name evidence="4" type="ORF">TAV_000322700</name>
</gene>
<dbReference type="GO" id="GO:0005666">
    <property type="term" value="C:RNA polymerase III complex"/>
    <property type="evidence" value="ECO:0007669"/>
    <property type="project" value="UniProtKB-UniRule"/>
</dbReference>
<dbReference type="InterPro" id="IPR036388">
    <property type="entry name" value="WH-like_DNA-bd_sf"/>
</dbReference>
<dbReference type="VEuPathDB" id="PiroplasmaDB:TA07635"/>
<dbReference type="Pfam" id="PF08221">
    <property type="entry name" value="HTH_9"/>
    <property type="match status" value="1"/>
</dbReference>
<sequence length="465" mass="53978">MYLIEYDLVLYVIEYYFGRLTSRVTSQLLLRGPISLPKLVNPKKFNFKVFRNALVILIRHGIVEYSFETTTIGPRLVTHLLYSVNINNALSMFLIPSILLNCKEQLDDDCYKVLLHISKYGITTPRKIKESLPELGNYVISNCLFNLINSHFIVPVDSFDQLMNKQKGHEYPCDGIFDVLETLTRGTTNSSSGPQCNIKDNQLYKIDFEFALENLVKEEIKQLIYSRVGNNASIKIVLDVLMDNNTRKWPKILHYRDIESRIRSLKNTQNITSDYLMKLLNGLNKHPDNLVVYSPQDQSYYLDWYKARRMLKEMAIFESVKRLLGIRAARIWNLLLKELDNDVSSKLDTHQVSENALVSLQTARSILYRLTMKGFAKIYESAPKASDKTHDLTHQPQDQSNKQTVYFSTSLELVCKLIYILSQTHSQIMKMGYKFASNLIERLVHEKNMDFQRYKTHNSQESLGI</sequence>
<evidence type="ECO:0000256" key="1">
    <source>
        <dbReference type="RuleBase" id="RU367076"/>
    </source>
</evidence>
<reference evidence="4" key="1">
    <citation type="submission" date="2018-07" db="EMBL/GenBank/DDBJ databases">
        <authorList>
            <person name="Quirk P.G."/>
            <person name="Krulwich T.A."/>
        </authorList>
    </citation>
    <scope>NUCLEOTIDE SEQUENCE</scope>
    <source>
        <strain evidence="4">Anand</strain>
    </source>
</reference>
<evidence type="ECO:0000313" key="3">
    <source>
        <dbReference type="EMBL" id="SVP94226.1"/>
    </source>
</evidence>